<dbReference type="Pfam" id="PF02630">
    <property type="entry name" value="SCO1-SenC"/>
    <property type="match status" value="1"/>
</dbReference>
<dbReference type="CDD" id="cd02968">
    <property type="entry name" value="SCO"/>
    <property type="match status" value="1"/>
</dbReference>
<dbReference type="Gene3D" id="3.40.30.10">
    <property type="entry name" value="Glutaredoxin"/>
    <property type="match status" value="1"/>
</dbReference>
<reference evidence="4" key="2">
    <citation type="submission" date="2024-05" db="EMBL/GenBank/DDBJ databases">
        <title>Rhodohalobacter halophilus gen. nov., sp. nov., a moderately halophilic member of the family Balneolaceae.</title>
        <authorList>
            <person name="Xia J."/>
        </authorList>
    </citation>
    <scope>NUCLEOTIDE SEQUENCE</scope>
    <source>
        <strain evidence="4">WB101</strain>
    </source>
</reference>
<organism evidence="4 5">
    <name type="scientific">Rhodohalobacter sulfatireducens</name>
    <dbReference type="NCBI Taxonomy" id="2911366"/>
    <lineage>
        <taxon>Bacteria</taxon>
        <taxon>Pseudomonadati</taxon>
        <taxon>Balneolota</taxon>
        <taxon>Balneolia</taxon>
        <taxon>Balneolales</taxon>
        <taxon>Balneolaceae</taxon>
        <taxon>Rhodohalobacter</taxon>
    </lineage>
</organism>
<reference evidence="4" key="1">
    <citation type="submission" date="2022-01" db="EMBL/GenBank/DDBJ databases">
        <authorList>
            <person name="Wang Y."/>
        </authorList>
    </citation>
    <scope>NUCLEOTIDE SEQUENCE</scope>
    <source>
        <strain evidence="4">WB101</strain>
    </source>
</reference>
<name>A0ABS9KDN3_9BACT</name>
<comment type="similarity">
    <text evidence="1">Belongs to the SCO1/2 family.</text>
</comment>
<dbReference type="RefSeq" id="WP_237854103.1">
    <property type="nucleotide sequence ID" value="NZ_JAKLWS010000011.1"/>
</dbReference>
<evidence type="ECO:0000256" key="3">
    <source>
        <dbReference type="SAM" id="SignalP"/>
    </source>
</evidence>
<feature type="transmembrane region" description="Helical" evidence="2">
    <location>
        <begin position="242"/>
        <end position="262"/>
    </location>
</feature>
<keyword evidence="5" id="KW-1185">Reference proteome</keyword>
<dbReference type="EMBL" id="JAKLWS010000011">
    <property type="protein sequence ID" value="MCG2588972.1"/>
    <property type="molecule type" value="Genomic_DNA"/>
</dbReference>
<accession>A0ABS9KDN3</accession>
<sequence length="278" mass="31019">MKHLALSILTFISVFFLFDSSHAQLNQGKPAILNEIGVDENLGDKIPQDLRFVNSEGETVRIGDLIEKGKPVLLNPLYYECPILCGVVLDAVFKVVDELQWTPGKDYTIISFSIDPGETPAIAAESKNKYLSDLDRPGAGEGWHFLTGSQESIDKLTEAIGFRYKYDESNDQYYHLASIMLLSPQAEVVRYLYGATFSEFNLRNALYEAADGKIGSAVDKVVLYCFSYDPDSQSYVPVALNIMKLGGLATVIILGIFLGVFWKRERNSTQPPKIEIDR</sequence>
<comment type="caution">
    <text evidence="4">The sequence shown here is derived from an EMBL/GenBank/DDBJ whole genome shotgun (WGS) entry which is preliminary data.</text>
</comment>
<dbReference type="SUPFAM" id="SSF52833">
    <property type="entry name" value="Thioredoxin-like"/>
    <property type="match status" value="1"/>
</dbReference>
<evidence type="ECO:0000256" key="2">
    <source>
        <dbReference type="SAM" id="Phobius"/>
    </source>
</evidence>
<proteinExistence type="inferred from homology"/>
<keyword evidence="3" id="KW-0732">Signal</keyword>
<dbReference type="InterPro" id="IPR036249">
    <property type="entry name" value="Thioredoxin-like_sf"/>
</dbReference>
<dbReference type="InterPro" id="IPR003782">
    <property type="entry name" value="SCO1/SenC"/>
</dbReference>
<feature type="signal peptide" evidence="3">
    <location>
        <begin position="1"/>
        <end position="23"/>
    </location>
</feature>
<dbReference type="Proteomes" id="UP001165366">
    <property type="component" value="Unassembled WGS sequence"/>
</dbReference>
<feature type="chain" id="PRO_5045758769" evidence="3">
    <location>
        <begin position="24"/>
        <end position="278"/>
    </location>
</feature>
<dbReference type="PANTHER" id="PTHR12151">
    <property type="entry name" value="ELECTRON TRANSPORT PROTIN SCO1/SENC FAMILY MEMBER"/>
    <property type="match status" value="1"/>
</dbReference>
<evidence type="ECO:0000256" key="1">
    <source>
        <dbReference type="ARBA" id="ARBA00010996"/>
    </source>
</evidence>
<evidence type="ECO:0000313" key="4">
    <source>
        <dbReference type="EMBL" id="MCG2588972.1"/>
    </source>
</evidence>
<evidence type="ECO:0000313" key="5">
    <source>
        <dbReference type="Proteomes" id="UP001165366"/>
    </source>
</evidence>
<dbReference type="PANTHER" id="PTHR12151:SF8">
    <property type="entry name" value="THIOREDOXIN DOMAIN-CONTAINING PROTEIN"/>
    <property type="match status" value="1"/>
</dbReference>
<protein>
    <submittedName>
        <fullName evidence="4">SCO family protein</fullName>
    </submittedName>
</protein>
<keyword evidence="2" id="KW-0812">Transmembrane</keyword>
<gene>
    <name evidence="4" type="ORF">L6773_10360</name>
</gene>
<keyword evidence="2" id="KW-1133">Transmembrane helix</keyword>
<keyword evidence="2" id="KW-0472">Membrane</keyword>